<feature type="region of interest" description="Disordered" evidence="1">
    <location>
        <begin position="139"/>
        <end position="160"/>
    </location>
</feature>
<feature type="compositionally biased region" description="Low complexity" evidence="1">
    <location>
        <begin position="15"/>
        <end position="31"/>
    </location>
</feature>
<sequence>MGLRYVSHKDTSSNTPSTSLTRQRSRSSPTSGMFYASGRELNLSGKRRIEKSANQTRFVFKLCYLDVTFHRCFTDGTRLLESLQSTTRRSLEQARIQQYASSIETSWREATIRDDAIKIVSRTFQLSLPCNRARLRHAKARHVSPDTAERHGSRDFQRARVSPEDFRQLAAADNIRNDWKVSTPGGTPCSTPTANHAPVNQPVVCIDPSADVLRFPPEQLATSDSGEHVWQARGL</sequence>
<keyword evidence="3" id="KW-1185">Reference proteome</keyword>
<evidence type="ECO:0000313" key="2">
    <source>
        <dbReference type="EMBL" id="KAK1117892.1"/>
    </source>
</evidence>
<organism evidence="2 3">
    <name type="scientific">Melipona bicolor</name>
    <dbReference type="NCBI Taxonomy" id="60889"/>
    <lineage>
        <taxon>Eukaryota</taxon>
        <taxon>Metazoa</taxon>
        <taxon>Ecdysozoa</taxon>
        <taxon>Arthropoda</taxon>
        <taxon>Hexapoda</taxon>
        <taxon>Insecta</taxon>
        <taxon>Pterygota</taxon>
        <taxon>Neoptera</taxon>
        <taxon>Endopterygota</taxon>
        <taxon>Hymenoptera</taxon>
        <taxon>Apocrita</taxon>
        <taxon>Aculeata</taxon>
        <taxon>Apoidea</taxon>
        <taxon>Anthophila</taxon>
        <taxon>Apidae</taxon>
        <taxon>Melipona</taxon>
    </lineage>
</organism>
<feature type="region of interest" description="Disordered" evidence="1">
    <location>
        <begin position="1"/>
        <end position="33"/>
    </location>
</feature>
<evidence type="ECO:0000256" key="1">
    <source>
        <dbReference type="SAM" id="MobiDB-lite"/>
    </source>
</evidence>
<evidence type="ECO:0000313" key="3">
    <source>
        <dbReference type="Proteomes" id="UP001177670"/>
    </source>
</evidence>
<protein>
    <submittedName>
        <fullName evidence="2">Uncharacterized protein</fullName>
    </submittedName>
</protein>
<dbReference type="EMBL" id="JAHYIQ010000047">
    <property type="protein sequence ID" value="KAK1117892.1"/>
    <property type="molecule type" value="Genomic_DNA"/>
</dbReference>
<dbReference type="AlphaFoldDB" id="A0AA40FF94"/>
<reference evidence="2" key="1">
    <citation type="submission" date="2021-10" db="EMBL/GenBank/DDBJ databases">
        <title>Melipona bicolor Genome sequencing and assembly.</title>
        <authorList>
            <person name="Araujo N.S."/>
            <person name="Arias M.C."/>
        </authorList>
    </citation>
    <scope>NUCLEOTIDE SEQUENCE</scope>
    <source>
        <strain evidence="2">USP_2M_L1-L4_2017</strain>
        <tissue evidence="2">Whole body</tissue>
    </source>
</reference>
<dbReference type="Proteomes" id="UP001177670">
    <property type="component" value="Unassembled WGS sequence"/>
</dbReference>
<accession>A0AA40FF94</accession>
<comment type="caution">
    <text evidence="2">The sequence shown here is derived from an EMBL/GenBank/DDBJ whole genome shotgun (WGS) entry which is preliminary data.</text>
</comment>
<gene>
    <name evidence="2" type="ORF">K0M31_015563</name>
</gene>
<proteinExistence type="predicted"/>
<name>A0AA40FF94_9HYME</name>
<feature type="compositionally biased region" description="Basic and acidic residues" evidence="1">
    <location>
        <begin position="143"/>
        <end position="160"/>
    </location>
</feature>